<keyword evidence="5" id="KW-0012">Acyltransferase</keyword>
<organism evidence="6 7">
    <name type="scientific">Catalinimonas alkaloidigena</name>
    <dbReference type="NCBI Taxonomy" id="1075417"/>
    <lineage>
        <taxon>Bacteria</taxon>
        <taxon>Pseudomonadati</taxon>
        <taxon>Bacteroidota</taxon>
        <taxon>Cytophagia</taxon>
        <taxon>Cytophagales</taxon>
        <taxon>Catalimonadaceae</taxon>
        <taxon>Catalinimonas</taxon>
    </lineage>
</organism>
<dbReference type="OrthoDB" id="9814490at2"/>
<keyword evidence="4" id="KW-0046">Antibiotic resistance</keyword>
<gene>
    <name evidence="6" type="ORF">SAMN05421823_101639</name>
</gene>
<keyword evidence="3" id="KW-0677">Repeat</keyword>
<dbReference type="InterPro" id="IPR050179">
    <property type="entry name" value="Trans_hexapeptide_repeat"/>
</dbReference>
<dbReference type="PANTHER" id="PTHR43300">
    <property type="entry name" value="ACETYLTRANSFERASE"/>
    <property type="match status" value="1"/>
</dbReference>
<dbReference type="InterPro" id="IPR001451">
    <property type="entry name" value="Hexapep"/>
</dbReference>
<dbReference type="GO" id="GO:0016746">
    <property type="term" value="F:acyltransferase activity"/>
    <property type="evidence" value="ECO:0007669"/>
    <property type="project" value="UniProtKB-KW"/>
</dbReference>
<evidence type="ECO:0000256" key="4">
    <source>
        <dbReference type="ARBA" id="ARBA00023251"/>
    </source>
</evidence>
<dbReference type="PANTHER" id="PTHR43300:SF11">
    <property type="entry name" value="ACETYLTRANSFERASE RV3034C-RELATED"/>
    <property type="match status" value="1"/>
</dbReference>
<dbReference type="InterPro" id="IPR018357">
    <property type="entry name" value="Hexapep_transf_CS"/>
</dbReference>
<evidence type="ECO:0000313" key="7">
    <source>
        <dbReference type="Proteomes" id="UP000198510"/>
    </source>
</evidence>
<dbReference type="AlphaFoldDB" id="A0A1G8YCZ5"/>
<evidence type="ECO:0000256" key="2">
    <source>
        <dbReference type="ARBA" id="ARBA00022679"/>
    </source>
</evidence>
<keyword evidence="2 6" id="KW-0808">Transferase</keyword>
<reference evidence="6 7" key="1">
    <citation type="submission" date="2016-10" db="EMBL/GenBank/DDBJ databases">
        <authorList>
            <person name="de Groot N.N."/>
        </authorList>
    </citation>
    <scope>NUCLEOTIDE SEQUENCE [LARGE SCALE GENOMIC DNA]</scope>
    <source>
        <strain evidence="6 7">DSM 25186</strain>
    </source>
</reference>
<protein>
    <submittedName>
        <fullName evidence="6">Virginiamycin A acetyltransferase</fullName>
    </submittedName>
</protein>
<dbReference type="RefSeq" id="WP_089678858.1">
    <property type="nucleotide sequence ID" value="NZ_FNFO01000001.1"/>
</dbReference>
<dbReference type="EMBL" id="FNFO01000001">
    <property type="protein sequence ID" value="SDK00769.1"/>
    <property type="molecule type" value="Genomic_DNA"/>
</dbReference>
<dbReference type="Gene3D" id="2.160.10.10">
    <property type="entry name" value="Hexapeptide repeat proteins"/>
    <property type="match status" value="1"/>
</dbReference>
<proteinExistence type="inferred from homology"/>
<dbReference type="Proteomes" id="UP000198510">
    <property type="component" value="Unassembled WGS sequence"/>
</dbReference>
<comment type="similarity">
    <text evidence="1">Belongs to the transferase hexapeptide repeat family.</text>
</comment>
<dbReference type="SUPFAM" id="SSF51161">
    <property type="entry name" value="Trimeric LpxA-like enzymes"/>
    <property type="match status" value="1"/>
</dbReference>
<dbReference type="PROSITE" id="PS00101">
    <property type="entry name" value="HEXAPEP_TRANSFERASES"/>
    <property type="match status" value="1"/>
</dbReference>
<dbReference type="STRING" id="1075417.SAMN05421823_101639"/>
<sequence length="221" mass="24628">MHGPDPHQPFPLAGYDRLCFLKNVIQSPQIEVGEYTYYDDFETVANFEKHVRYRFEFTGDTLRIGKFCMIASGVEFIMNGANHLSEAVSAYPFAVFGHGWEHAMAGKNYPTKGDTVIGHDVWIGYRALILPGVTIGNGSIVAAGAVVTRDVPPYSLVGGNPARLIRPRFAPELIALLQALQWWHWPAERITRHVQELTDPPSETALQALLQKYGHAPEDTP</sequence>
<accession>A0A1G8YCZ5</accession>
<name>A0A1G8YCZ5_9BACT</name>
<evidence type="ECO:0000313" key="6">
    <source>
        <dbReference type="EMBL" id="SDK00769.1"/>
    </source>
</evidence>
<dbReference type="CDD" id="cd03349">
    <property type="entry name" value="LbH_XAT"/>
    <property type="match status" value="1"/>
</dbReference>
<dbReference type="InterPro" id="IPR011004">
    <property type="entry name" value="Trimer_LpxA-like_sf"/>
</dbReference>
<dbReference type="GO" id="GO:0046677">
    <property type="term" value="P:response to antibiotic"/>
    <property type="evidence" value="ECO:0007669"/>
    <property type="project" value="UniProtKB-KW"/>
</dbReference>
<dbReference type="Pfam" id="PF00132">
    <property type="entry name" value="Hexapep"/>
    <property type="match status" value="1"/>
</dbReference>
<evidence type="ECO:0000256" key="3">
    <source>
        <dbReference type="ARBA" id="ARBA00022737"/>
    </source>
</evidence>
<keyword evidence="7" id="KW-1185">Reference proteome</keyword>
<evidence type="ECO:0000256" key="1">
    <source>
        <dbReference type="ARBA" id="ARBA00007274"/>
    </source>
</evidence>
<dbReference type="FunFam" id="2.160.10.10:FF:000037">
    <property type="entry name" value="Streptogramin A acetyltransferase"/>
    <property type="match status" value="1"/>
</dbReference>
<evidence type="ECO:0000256" key="5">
    <source>
        <dbReference type="ARBA" id="ARBA00023315"/>
    </source>
</evidence>